<proteinExistence type="predicted"/>
<name>A0A430F8E4_9BIFI</name>
<dbReference type="Gene3D" id="3.40.50.300">
    <property type="entry name" value="P-loop containing nucleotide triphosphate hydrolases"/>
    <property type="match status" value="1"/>
</dbReference>
<feature type="region of interest" description="Disordered" evidence="1">
    <location>
        <begin position="643"/>
        <end position="662"/>
    </location>
</feature>
<evidence type="ECO:0000313" key="3">
    <source>
        <dbReference type="EMBL" id="RSX48918.1"/>
    </source>
</evidence>
<dbReference type="SUPFAM" id="SSF56747">
    <property type="entry name" value="Prim-pol domain"/>
    <property type="match status" value="1"/>
</dbReference>
<feature type="region of interest" description="Disordered" evidence="1">
    <location>
        <begin position="339"/>
        <end position="366"/>
    </location>
</feature>
<dbReference type="Pfam" id="PF09250">
    <property type="entry name" value="Prim-Pol"/>
    <property type="match status" value="1"/>
</dbReference>
<dbReference type="RefSeq" id="WP_164518428.1">
    <property type="nucleotide sequence ID" value="NZ_QXGI01000003.1"/>
</dbReference>
<comment type="caution">
    <text evidence="3">The sequence shown here is derived from an EMBL/GenBank/DDBJ whole genome shotgun (WGS) entry which is preliminary data.</text>
</comment>
<evidence type="ECO:0000256" key="1">
    <source>
        <dbReference type="SAM" id="MobiDB-lite"/>
    </source>
</evidence>
<sequence>MSNSTHIDADTFGYAAAAPLYRAAGWAQIIPLPEGRKTPPPSGYTGRHATPVDDDTIRRWGAAMPDANTGIVIPDGVLVLDIDTADDHRRKANGIDGIHELEHTLGPLPTTWSSTAHGADQPARHLFYRVPEALSWRGGAIDGVDILQPAHRYSVVWPSIHPTGEQYRWYTPTGEPAYHIPAITELANLPDPWVQHLRKPARPAAERTLAFTATTTGNDGMCQAIRTFLDTVMTAPAAKGSRHDTMLEAVWALIRFKEEGHRGVDEAIRILRPAFITAVAPDREGHEEEAAREFDRLLAGARAQNHDMQGAIDPCAHTPNMDTRMSDAELAQIEQYANTPQTAPDGGTDTCTAPATTNTTRPQSQTVVEAAQTTPQQLTEQQQPTRQGSWGAVDLTAWAAGNPNPAPDLLVRADGIGLLYRGRINDLHGEPESGKSLIAQYVTAESLNNNMICAYIDFEDNAGSILQRLRLMGVPDDIILDQTRFTYHNPTGNPLDPINLDQFRQIIDADNDLIVIDGLNNMLSGIGLDQDKAADIARLYTTILKPMSAAGACVLLVDHVVKNRDSQGRFAAGSIQKLAQIDGASYYAYPSRPLGRGMRGEITLKLAKDRNGYLGEHCAPPNNKNDRLREAARISVDSTTPNRMEVTVGKPTNLPVAGEPADTRPTWVMQKASEVLKSDGGWCGVNKVYMWLKEDHVGARKSTVSEALEELRTAGYVEERSGPRGSREYIHRSLYVETDDPQSPNYQPRITDEEIAAINGKEDYDDDDF</sequence>
<gene>
    <name evidence="3" type="ORF">D2E22_1056</name>
</gene>
<keyword evidence="4" id="KW-1185">Reference proteome</keyword>
<evidence type="ECO:0000313" key="4">
    <source>
        <dbReference type="Proteomes" id="UP000288052"/>
    </source>
</evidence>
<evidence type="ECO:0000259" key="2">
    <source>
        <dbReference type="SMART" id="SM00943"/>
    </source>
</evidence>
<feature type="domain" description="DNA primase/polymerase bifunctional N-terminal" evidence="2">
    <location>
        <begin position="18"/>
        <end position="186"/>
    </location>
</feature>
<dbReference type="SMART" id="SM00943">
    <property type="entry name" value="Prim-Pol"/>
    <property type="match status" value="1"/>
</dbReference>
<dbReference type="Proteomes" id="UP000288052">
    <property type="component" value="Unassembled WGS sequence"/>
</dbReference>
<dbReference type="EMBL" id="QXGI01000003">
    <property type="protein sequence ID" value="RSX48918.1"/>
    <property type="molecule type" value="Genomic_DNA"/>
</dbReference>
<dbReference type="InterPro" id="IPR015330">
    <property type="entry name" value="DNA_primase/pol_bifunc_N"/>
</dbReference>
<dbReference type="CDD" id="cd04859">
    <property type="entry name" value="Prim_Pol"/>
    <property type="match status" value="1"/>
</dbReference>
<dbReference type="SUPFAM" id="SSF52540">
    <property type="entry name" value="P-loop containing nucleoside triphosphate hydrolases"/>
    <property type="match status" value="1"/>
</dbReference>
<feature type="compositionally biased region" description="Low complexity" evidence="1">
    <location>
        <begin position="345"/>
        <end position="360"/>
    </location>
</feature>
<accession>A0A430F8E4</accession>
<dbReference type="Pfam" id="PF13481">
    <property type="entry name" value="AAA_25"/>
    <property type="match status" value="1"/>
</dbReference>
<feature type="region of interest" description="Disordered" evidence="1">
    <location>
        <begin position="32"/>
        <end position="52"/>
    </location>
</feature>
<protein>
    <submittedName>
        <fullName evidence="3">Bifunctional DNA primase/polymerase, N-terminal</fullName>
    </submittedName>
</protein>
<organism evidence="3 4">
    <name type="scientific">Bifidobacterium castoris</name>
    <dbReference type="NCBI Taxonomy" id="2306972"/>
    <lineage>
        <taxon>Bacteria</taxon>
        <taxon>Bacillati</taxon>
        <taxon>Actinomycetota</taxon>
        <taxon>Actinomycetes</taxon>
        <taxon>Bifidobacteriales</taxon>
        <taxon>Bifidobacteriaceae</taxon>
        <taxon>Bifidobacterium</taxon>
    </lineage>
</organism>
<reference evidence="3 4" key="1">
    <citation type="submission" date="2018-09" db="EMBL/GenBank/DDBJ databases">
        <title>Characterization of the phylogenetic diversity of five novel species belonging to the genus Bifidobacterium.</title>
        <authorList>
            <person name="Lugli G.A."/>
            <person name="Duranti S."/>
            <person name="Milani C."/>
        </authorList>
    </citation>
    <scope>NUCLEOTIDE SEQUENCE [LARGE SCALE GENOMIC DNA]</scope>
    <source>
        <strain evidence="3 4">2020B</strain>
    </source>
</reference>
<dbReference type="InterPro" id="IPR027417">
    <property type="entry name" value="P-loop_NTPase"/>
</dbReference>
<dbReference type="AlphaFoldDB" id="A0A430F8E4"/>